<proteinExistence type="predicted"/>
<reference evidence="1" key="1">
    <citation type="submission" date="2022-11" db="EMBL/GenBank/DDBJ databases">
        <title>Minimal conservation of predation-associated metabolite biosynthetic gene clusters underscores biosynthetic potential of Myxococcota including descriptions for ten novel species: Archangium lansinium sp. nov., Myxococcus landrumus sp. nov., Nannocystis bai.</title>
        <authorList>
            <person name="Ahearne A."/>
            <person name="Stevens C."/>
            <person name="Dowd S."/>
        </authorList>
    </citation>
    <scope>NUCLEOTIDE SEQUENCE</scope>
    <source>
        <strain evidence="1">Fl3</strain>
    </source>
</reference>
<dbReference type="Proteomes" id="UP001164459">
    <property type="component" value="Chromosome"/>
</dbReference>
<dbReference type="RefSeq" id="WP_269039066.1">
    <property type="nucleotide sequence ID" value="NZ_CP114040.1"/>
</dbReference>
<protein>
    <submittedName>
        <fullName evidence="1">Uncharacterized protein</fullName>
    </submittedName>
</protein>
<dbReference type="EMBL" id="CP114040">
    <property type="protein sequence ID" value="WAS96702.1"/>
    <property type="molecule type" value="Genomic_DNA"/>
</dbReference>
<accession>A0ABY7HBQ8</accession>
<evidence type="ECO:0000313" key="1">
    <source>
        <dbReference type="EMBL" id="WAS96702.1"/>
    </source>
</evidence>
<keyword evidence="2" id="KW-1185">Reference proteome</keyword>
<sequence>MLNEILFALPVLSFAAQPDAPDMSIADSEVLAPRSCDPNEDCSVCFEYPCPTWDDPGRMCEECPNDPVCLVRVEACKAAILDCVTATIGAVSAECAVCIYSVGWGTALIGCTPFCGDAIEAAAQNCI</sequence>
<gene>
    <name evidence="1" type="ORF">O0S08_11175</name>
</gene>
<name>A0ABY7HBQ8_9BACT</name>
<evidence type="ECO:0000313" key="2">
    <source>
        <dbReference type="Proteomes" id="UP001164459"/>
    </source>
</evidence>
<organism evidence="1 2">
    <name type="scientific">Nannocystis punicea</name>
    <dbReference type="NCBI Taxonomy" id="2995304"/>
    <lineage>
        <taxon>Bacteria</taxon>
        <taxon>Pseudomonadati</taxon>
        <taxon>Myxococcota</taxon>
        <taxon>Polyangia</taxon>
        <taxon>Nannocystales</taxon>
        <taxon>Nannocystaceae</taxon>
        <taxon>Nannocystis</taxon>
    </lineage>
</organism>